<evidence type="ECO:0000256" key="3">
    <source>
        <dbReference type="ARBA" id="ARBA00023163"/>
    </source>
</evidence>
<dbReference type="RefSeq" id="WP_345570216.1">
    <property type="nucleotide sequence ID" value="NZ_BAABDQ010000022.1"/>
</dbReference>
<gene>
    <name evidence="6" type="ORF">GCM10022419_080000</name>
</gene>
<name>A0ABP6YPL5_9ACTN</name>
<dbReference type="PRINTS" id="PR00455">
    <property type="entry name" value="HTHTETR"/>
</dbReference>
<dbReference type="InterPro" id="IPR036271">
    <property type="entry name" value="Tet_transcr_reg_TetR-rel_C_sf"/>
</dbReference>
<evidence type="ECO:0000313" key="6">
    <source>
        <dbReference type="EMBL" id="GAA3585927.1"/>
    </source>
</evidence>
<reference evidence="7" key="1">
    <citation type="journal article" date="2019" name="Int. J. Syst. Evol. Microbiol.">
        <title>The Global Catalogue of Microorganisms (GCM) 10K type strain sequencing project: providing services to taxonomists for standard genome sequencing and annotation.</title>
        <authorList>
            <consortium name="The Broad Institute Genomics Platform"/>
            <consortium name="The Broad Institute Genome Sequencing Center for Infectious Disease"/>
            <person name="Wu L."/>
            <person name="Ma J."/>
        </authorList>
    </citation>
    <scope>NUCLEOTIDE SEQUENCE [LARGE SCALE GENOMIC DNA]</scope>
    <source>
        <strain evidence="7">JCM 17326</strain>
    </source>
</reference>
<accession>A0ABP6YPL5</accession>
<keyword evidence="2 4" id="KW-0238">DNA-binding</keyword>
<evidence type="ECO:0000259" key="5">
    <source>
        <dbReference type="PROSITE" id="PS50977"/>
    </source>
</evidence>
<keyword evidence="1" id="KW-0805">Transcription regulation</keyword>
<sequence>MTDHVKARRYSSPKRAEQALQTRSAILKAARAVFVERGYAAATIPEVARAAGVAVDTVYAAVGRKPVLFRLLIESALSGGDHPVEAEQRDYVQRIRQATSAGEKIAIYAAAIRPIQERIAPLFVALRDASAQDAKLAALWREIAERRAANMRLFAQDLAATGELRTDLTLDEVADVVWSTNAPEYYLLLVHDRGWTPERFETWLADTWRRLLLA</sequence>
<keyword evidence="3" id="KW-0804">Transcription</keyword>
<evidence type="ECO:0000256" key="2">
    <source>
        <dbReference type="ARBA" id="ARBA00023125"/>
    </source>
</evidence>
<dbReference type="InterPro" id="IPR001647">
    <property type="entry name" value="HTH_TetR"/>
</dbReference>
<evidence type="ECO:0000256" key="1">
    <source>
        <dbReference type="ARBA" id="ARBA00023015"/>
    </source>
</evidence>
<evidence type="ECO:0000313" key="7">
    <source>
        <dbReference type="Proteomes" id="UP001500630"/>
    </source>
</evidence>
<feature type="domain" description="HTH tetR-type" evidence="5">
    <location>
        <begin position="20"/>
        <end position="80"/>
    </location>
</feature>
<dbReference type="PROSITE" id="PS50977">
    <property type="entry name" value="HTH_TETR_2"/>
    <property type="match status" value="1"/>
</dbReference>
<dbReference type="InterPro" id="IPR050109">
    <property type="entry name" value="HTH-type_TetR-like_transc_reg"/>
</dbReference>
<feature type="DNA-binding region" description="H-T-H motif" evidence="4">
    <location>
        <begin position="43"/>
        <end position="62"/>
    </location>
</feature>
<dbReference type="SUPFAM" id="SSF46689">
    <property type="entry name" value="Homeodomain-like"/>
    <property type="match status" value="1"/>
</dbReference>
<dbReference type="InterPro" id="IPR009057">
    <property type="entry name" value="Homeodomain-like_sf"/>
</dbReference>
<evidence type="ECO:0000256" key="4">
    <source>
        <dbReference type="PROSITE-ProRule" id="PRU00335"/>
    </source>
</evidence>
<dbReference type="Proteomes" id="UP001500630">
    <property type="component" value="Unassembled WGS sequence"/>
</dbReference>
<dbReference type="Pfam" id="PF00440">
    <property type="entry name" value="TetR_N"/>
    <property type="match status" value="1"/>
</dbReference>
<dbReference type="Gene3D" id="1.10.10.60">
    <property type="entry name" value="Homeodomain-like"/>
    <property type="match status" value="1"/>
</dbReference>
<comment type="caution">
    <text evidence="6">The sequence shown here is derived from an EMBL/GenBank/DDBJ whole genome shotgun (WGS) entry which is preliminary data.</text>
</comment>
<dbReference type="EMBL" id="BAABDQ010000022">
    <property type="protein sequence ID" value="GAA3585927.1"/>
    <property type="molecule type" value="Genomic_DNA"/>
</dbReference>
<organism evidence="6 7">
    <name type="scientific">Nonomuraea rosea</name>
    <dbReference type="NCBI Taxonomy" id="638574"/>
    <lineage>
        <taxon>Bacteria</taxon>
        <taxon>Bacillati</taxon>
        <taxon>Actinomycetota</taxon>
        <taxon>Actinomycetes</taxon>
        <taxon>Streptosporangiales</taxon>
        <taxon>Streptosporangiaceae</taxon>
        <taxon>Nonomuraea</taxon>
    </lineage>
</organism>
<dbReference type="PANTHER" id="PTHR30055:SF234">
    <property type="entry name" value="HTH-TYPE TRANSCRIPTIONAL REGULATOR BETI"/>
    <property type="match status" value="1"/>
</dbReference>
<dbReference type="Gene3D" id="1.10.357.10">
    <property type="entry name" value="Tetracycline Repressor, domain 2"/>
    <property type="match status" value="1"/>
</dbReference>
<protein>
    <submittedName>
        <fullName evidence="6">TetR/AcrR family transcriptional regulator</fullName>
    </submittedName>
</protein>
<keyword evidence="7" id="KW-1185">Reference proteome</keyword>
<dbReference type="PANTHER" id="PTHR30055">
    <property type="entry name" value="HTH-TYPE TRANSCRIPTIONAL REGULATOR RUTR"/>
    <property type="match status" value="1"/>
</dbReference>
<proteinExistence type="predicted"/>
<dbReference type="SUPFAM" id="SSF48498">
    <property type="entry name" value="Tetracyclin repressor-like, C-terminal domain"/>
    <property type="match status" value="1"/>
</dbReference>